<accession>A0ABU4CIV7</accession>
<evidence type="ECO:0000313" key="1">
    <source>
        <dbReference type="EMBL" id="MDV6283501.1"/>
    </source>
</evidence>
<organism evidence="1 2">
    <name type="scientific">Rhodococcus jostii</name>
    <dbReference type="NCBI Taxonomy" id="132919"/>
    <lineage>
        <taxon>Bacteria</taxon>
        <taxon>Bacillati</taxon>
        <taxon>Actinomycetota</taxon>
        <taxon>Actinomycetes</taxon>
        <taxon>Mycobacteriales</taxon>
        <taxon>Nocardiaceae</taxon>
        <taxon>Rhodococcus</taxon>
    </lineage>
</organism>
<sequence length="52" mass="5499">MPLQCSTQWDGLGHIFDHGRAWNGRRAGQVVTSQGDQVTGAVGAPVNPIAIK</sequence>
<evidence type="ECO:0000313" key="2">
    <source>
        <dbReference type="Proteomes" id="UP001185737"/>
    </source>
</evidence>
<comment type="caution">
    <text evidence="1">The sequence shown here is derived from an EMBL/GenBank/DDBJ whole genome shotgun (WGS) entry which is preliminary data.</text>
</comment>
<protein>
    <submittedName>
        <fullName evidence="1">Uncharacterized protein</fullName>
    </submittedName>
</protein>
<keyword evidence="2" id="KW-1185">Reference proteome</keyword>
<dbReference type="EMBL" id="JAWLKA010000014">
    <property type="protein sequence ID" value="MDV6283501.1"/>
    <property type="molecule type" value="Genomic_DNA"/>
</dbReference>
<gene>
    <name evidence="1" type="ORF">R3Q59_23655</name>
</gene>
<dbReference type="RefSeq" id="WP_283352113.1">
    <property type="nucleotide sequence ID" value="NZ_JAWLKA010000014.1"/>
</dbReference>
<reference evidence="1 2" key="1">
    <citation type="submission" date="2023-10" db="EMBL/GenBank/DDBJ databases">
        <title>Development of a sustainable strategy for remediation of hydrocarbon-contaminated territories based on the waste exchange concept.</title>
        <authorList>
            <person name="Krivoruchko A."/>
        </authorList>
    </citation>
    <scope>NUCLEOTIDE SEQUENCE [LARGE SCALE GENOMIC DNA]</scope>
    <source>
        <strain evidence="1 2">IEGM 60</strain>
    </source>
</reference>
<proteinExistence type="predicted"/>
<dbReference type="Proteomes" id="UP001185737">
    <property type="component" value="Unassembled WGS sequence"/>
</dbReference>
<name>A0ABU4CIV7_RHOJO</name>